<dbReference type="KEGG" id="ksd:KS2013_657"/>
<evidence type="ECO:0000313" key="3">
    <source>
        <dbReference type="Proteomes" id="UP000094147"/>
    </source>
</evidence>
<proteinExistence type="predicted"/>
<feature type="region of interest" description="Disordered" evidence="1">
    <location>
        <begin position="28"/>
        <end position="49"/>
    </location>
</feature>
<reference evidence="3" key="1">
    <citation type="submission" date="2015-08" db="EMBL/GenBank/DDBJ databases">
        <authorList>
            <person name="Kim K.M."/>
        </authorList>
    </citation>
    <scope>NUCLEOTIDE SEQUENCE [LARGE SCALE GENOMIC DNA]</scope>
    <source>
        <strain evidence="3">KCTC 23892</strain>
    </source>
</reference>
<protein>
    <submittedName>
        <fullName evidence="2">Uncharacterized protein</fullName>
    </submittedName>
</protein>
<organism evidence="2 3">
    <name type="scientific">Kangiella sediminilitoris</name>
    <dbReference type="NCBI Taxonomy" id="1144748"/>
    <lineage>
        <taxon>Bacteria</taxon>
        <taxon>Pseudomonadati</taxon>
        <taxon>Pseudomonadota</taxon>
        <taxon>Gammaproteobacteria</taxon>
        <taxon>Kangiellales</taxon>
        <taxon>Kangiellaceae</taxon>
        <taxon>Kangiella</taxon>
    </lineage>
</organism>
<dbReference type="Proteomes" id="UP000094147">
    <property type="component" value="Chromosome"/>
</dbReference>
<dbReference type="EMBL" id="CP012418">
    <property type="protein sequence ID" value="AOE49381.1"/>
    <property type="molecule type" value="Genomic_DNA"/>
</dbReference>
<dbReference type="AlphaFoldDB" id="A0A1B3B9B7"/>
<accession>A0A1B3B9B7</accession>
<evidence type="ECO:0000256" key="1">
    <source>
        <dbReference type="SAM" id="MobiDB-lite"/>
    </source>
</evidence>
<name>A0A1B3B9B7_9GAMM</name>
<gene>
    <name evidence="2" type="ORF">KS2013_657</name>
</gene>
<sequence length="68" mass="7404">MKTLITLLVALIIGAGYSFVNSPASYQPGSPTQFQADEPLPGNDGEDDSERSFMCRLFNVFCPESKSD</sequence>
<evidence type="ECO:0000313" key="2">
    <source>
        <dbReference type="EMBL" id="AOE49381.1"/>
    </source>
</evidence>
<keyword evidence="3" id="KW-1185">Reference proteome</keyword>